<dbReference type="Proteomes" id="UP000604481">
    <property type="component" value="Unassembled WGS sequence"/>
</dbReference>
<dbReference type="AlphaFoldDB" id="A0A8J7K8Y2"/>
<evidence type="ECO:0000256" key="2">
    <source>
        <dbReference type="SAM" id="SignalP"/>
    </source>
</evidence>
<evidence type="ECO:0000313" key="4">
    <source>
        <dbReference type="EMBL" id="MBE9610378.1"/>
    </source>
</evidence>
<feature type="domain" description="Solute-binding protein family 3/N-terminal" evidence="3">
    <location>
        <begin position="43"/>
        <end position="248"/>
    </location>
</feature>
<keyword evidence="5" id="KW-1185">Reference proteome</keyword>
<protein>
    <submittedName>
        <fullName evidence="4">Transporter substrate-binding domain-containing protein</fullName>
    </submittedName>
</protein>
<dbReference type="SUPFAM" id="SSF53850">
    <property type="entry name" value="Periplasmic binding protein-like II"/>
    <property type="match status" value="1"/>
</dbReference>
<name>A0A8J7K8Y2_9NEIS</name>
<dbReference type="Pfam" id="PF00497">
    <property type="entry name" value="SBP_bac_3"/>
    <property type="match status" value="1"/>
</dbReference>
<evidence type="ECO:0000259" key="3">
    <source>
        <dbReference type="Pfam" id="PF00497"/>
    </source>
</evidence>
<evidence type="ECO:0000313" key="5">
    <source>
        <dbReference type="Proteomes" id="UP000604481"/>
    </source>
</evidence>
<dbReference type="EMBL" id="JADFUA010000009">
    <property type="protein sequence ID" value="MBE9610378.1"/>
    <property type="molecule type" value="Genomic_DNA"/>
</dbReference>
<reference evidence="4 5" key="1">
    <citation type="submission" date="2020-10" db="EMBL/GenBank/DDBJ databases">
        <title>The genome sequence of Chitinilyticum litopenaei 4Y14.</title>
        <authorList>
            <person name="Liu Y."/>
        </authorList>
    </citation>
    <scope>NUCLEOTIDE SEQUENCE [LARGE SCALE GENOMIC DNA]</scope>
    <source>
        <strain evidence="4 5">4Y14</strain>
    </source>
</reference>
<accession>A0A8J7K8Y2</accession>
<dbReference type="PANTHER" id="PTHR35936:SF19">
    <property type="entry name" value="AMINO-ACID-BINDING PROTEIN YXEM-RELATED"/>
    <property type="match status" value="1"/>
</dbReference>
<evidence type="ECO:0000256" key="1">
    <source>
        <dbReference type="ARBA" id="ARBA00022729"/>
    </source>
</evidence>
<sequence>MMRPGMLLALLLSPLAMAGPVNCPEQPIRLAYYEYGLLYDSGRGIDKDVAEELMRRSGCRFSTSVLPRARIWADLASGELDMSMSGIQTAERDRFAWFAPYLAMKNYALLNKSAAAKISKADDFLANPDLQFGVVRAFRHGKQQDEWLAQLRQQQRIQESPDAETLYQKLKQGRVSAIFSQPPVFAKYLQKLGMQSSILIEDWTPGERGVPHGLILAKQRFSQEDAQRWQVLVRQLRDDGTLRTIFLRHLGPAEAQTLLDF</sequence>
<comment type="caution">
    <text evidence="4">The sequence shown here is derived from an EMBL/GenBank/DDBJ whole genome shotgun (WGS) entry which is preliminary data.</text>
</comment>
<dbReference type="InterPro" id="IPR001638">
    <property type="entry name" value="Solute-binding_3/MltF_N"/>
</dbReference>
<keyword evidence="1 2" id="KW-0732">Signal</keyword>
<gene>
    <name evidence="4" type="ORF">INR99_13640</name>
</gene>
<feature type="chain" id="PRO_5035207874" evidence="2">
    <location>
        <begin position="19"/>
        <end position="261"/>
    </location>
</feature>
<feature type="signal peptide" evidence="2">
    <location>
        <begin position="1"/>
        <end position="18"/>
    </location>
</feature>
<proteinExistence type="predicted"/>
<dbReference type="Gene3D" id="3.40.190.10">
    <property type="entry name" value="Periplasmic binding protein-like II"/>
    <property type="match status" value="2"/>
</dbReference>
<dbReference type="PANTHER" id="PTHR35936">
    <property type="entry name" value="MEMBRANE-BOUND LYTIC MUREIN TRANSGLYCOSYLASE F"/>
    <property type="match status" value="1"/>
</dbReference>
<organism evidence="4 5">
    <name type="scientific">Chitinilyticum piscinae</name>
    <dbReference type="NCBI Taxonomy" id="2866724"/>
    <lineage>
        <taxon>Bacteria</taxon>
        <taxon>Pseudomonadati</taxon>
        <taxon>Pseudomonadota</taxon>
        <taxon>Betaproteobacteria</taxon>
        <taxon>Neisseriales</taxon>
        <taxon>Chitinibacteraceae</taxon>
        <taxon>Chitinilyticum</taxon>
    </lineage>
</organism>